<dbReference type="AlphaFoldDB" id="A0A3N4M288"/>
<proteinExistence type="predicted"/>
<dbReference type="STRING" id="1051890.A0A3N4M288"/>
<name>A0A3N4M288_9PEZI</name>
<dbReference type="Proteomes" id="UP000267821">
    <property type="component" value="Unassembled WGS sequence"/>
</dbReference>
<feature type="region of interest" description="Disordered" evidence="1">
    <location>
        <begin position="298"/>
        <end position="318"/>
    </location>
</feature>
<feature type="compositionally biased region" description="Basic and acidic residues" evidence="1">
    <location>
        <begin position="9"/>
        <end position="21"/>
    </location>
</feature>
<sequence length="369" mass="41940">MSSEAGPFRSRDRSKMPERPPQHPQSDDDEEILDTVHVSAATAPQPPPPDFLAPVASQAAPVPMSALRGFKSSVKIERLATLEGSKNYDLWSQQMLMVFDAIEATQVVVYGYRPPVTATAAEQAKHKHIETESLLLIIQVVSDQIMLQIGRHRSAHNIWQYLRKTYYRDTHLSFVHEIHAFNTLSSTLDSSQSISEFIDTFEIRWMRLHTLTSNARPGSFKAAYRTLLELEEAKREYLLASLVTHYLNVVDTLTKDHLSYKDLKVRLIGLAINNQLPNYNGSNNSNNTNTALVANNRQNNKARRKKSQQDSASTQSTTLATIVPGTRTCTYCKKHGHRFKGHVWQDCRKLKRDQQSKKARSTVQEKHYD</sequence>
<dbReference type="InParanoid" id="A0A3N4M288"/>
<dbReference type="EMBL" id="ML121528">
    <property type="protein sequence ID" value="RPB29273.1"/>
    <property type="molecule type" value="Genomic_DNA"/>
</dbReference>
<dbReference type="Pfam" id="PF14223">
    <property type="entry name" value="Retrotran_gag_2"/>
    <property type="match status" value="1"/>
</dbReference>
<accession>A0A3N4M288</accession>
<protein>
    <recommendedName>
        <fullName evidence="4">Retrotransposon Copia-like N-terminal domain-containing protein</fullName>
    </recommendedName>
</protein>
<dbReference type="OrthoDB" id="5413396at2759"/>
<evidence type="ECO:0000313" key="3">
    <source>
        <dbReference type="Proteomes" id="UP000267821"/>
    </source>
</evidence>
<evidence type="ECO:0008006" key="4">
    <source>
        <dbReference type="Google" id="ProtNLM"/>
    </source>
</evidence>
<gene>
    <name evidence="2" type="ORF">L211DRAFT_845258</name>
</gene>
<evidence type="ECO:0000256" key="1">
    <source>
        <dbReference type="SAM" id="MobiDB-lite"/>
    </source>
</evidence>
<feature type="region of interest" description="Disordered" evidence="1">
    <location>
        <begin position="350"/>
        <end position="369"/>
    </location>
</feature>
<evidence type="ECO:0000313" key="2">
    <source>
        <dbReference type="EMBL" id="RPB29273.1"/>
    </source>
</evidence>
<feature type="compositionally biased region" description="Low complexity" evidence="1">
    <location>
        <begin position="309"/>
        <end position="318"/>
    </location>
</feature>
<keyword evidence="3" id="KW-1185">Reference proteome</keyword>
<reference evidence="2 3" key="1">
    <citation type="journal article" date="2018" name="Nat. Ecol. Evol.">
        <title>Pezizomycetes genomes reveal the molecular basis of ectomycorrhizal truffle lifestyle.</title>
        <authorList>
            <person name="Murat C."/>
            <person name="Payen T."/>
            <person name="Noel B."/>
            <person name="Kuo A."/>
            <person name="Morin E."/>
            <person name="Chen J."/>
            <person name="Kohler A."/>
            <person name="Krizsan K."/>
            <person name="Balestrini R."/>
            <person name="Da Silva C."/>
            <person name="Montanini B."/>
            <person name="Hainaut M."/>
            <person name="Levati E."/>
            <person name="Barry K.W."/>
            <person name="Belfiori B."/>
            <person name="Cichocki N."/>
            <person name="Clum A."/>
            <person name="Dockter R.B."/>
            <person name="Fauchery L."/>
            <person name="Guy J."/>
            <person name="Iotti M."/>
            <person name="Le Tacon F."/>
            <person name="Lindquist E.A."/>
            <person name="Lipzen A."/>
            <person name="Malagnac F."/>
            <person name="Mello A."/>
            <person name="Molinier V."/>
            <person name="Miyauchi S."/>
            <person name="Poulain J."/>
            <person name="Riccioni C."/>
            <person name="Rubini A."/>
            <person name="Sitrit Y."/>
            <person name="Splivallo R."/>
            <person name="Traeger S."/>
            <person name="Wang M."/>
            <person name="Zifcakova L."/>
            <person name="Wipf D."/>
            <person name="Zambonelli A."/>
            <person name="Paolocci F."/>
            <person name="Nowrousian M."/>
            <person name="Ottonello S."/>
            <person name="Baldrian P."/>
            <person name="Spatafora J.W."/>
            <person name="Henrissat B."/>
            <person name="Nagy L.G."/>
            <person name="Aury J.M."/>
            <person name="Wincker P."/>
            <person name="Grigoriev I.V."/>
            <person name="Bonfante P."/>
            <person name="Martin F.M."/>
        </authorList>
    </citation>
    <scope>NUCLEOTIDE SEQUENCE [LARGE SCALE GENOMIC DNA]</scope>
    <source>
        <strain evidence="2 3">ATCC MYA-4762</strain>
    </source>
</reference>
<feature type="region of interest" description="Disordered" evidence="1">
    <location>
        <begin position="1"/>
        <end position="50"/>
    </location>
</feature>
<organism evidence="2 3">
    <name type="scientific">Terfezia boudieri ATCC MYA-4762</name>
    <dbReference type="NCBI Taxonomy" id="1051890"/>
    <lineage>
        <taxon>Eukaryota</taxon>
        <taxon>Fungi</taxon>
        <taxon>Dikarya</taxon>
        <taxon>Ascomycota</taxon>
        <taxon>Pezizomycotina</taxon>
        <taxon>Pezizomycetes</taxon>
        <taxon>Pezizales</taxon>
        <taxon>Pezizaceae</taxon>
        <taxon>Terfezia</taxon>
    </lineage>
</organism>